<reference evidence="2 3" key="1">
    <citation type="submission" date="2024-11" db="EMBL/GenBank/DDBJ databases">
        <title>Adaptive evolution of stress response genes in parasites aligns with host niche diversity.</title>
        <authorList>
            <person name="Hahn C."/>
            <person name="Resl P."/>
        </authorList>
    </citation>
    <scope>NUCLEOTIDE SEQUENCE [LARGE SCALE GENOMIC DNA]</scope>
    <source>
        <strain evidence="2">EGGRZ-B1_66</strain>
        <tissue evidence="2">Body</tissue>
    </source>
</reference>
<feature type="region of interest" description="Disordered" evidence="1">
    <location>
        <begin position="10"/>
        <end position="38"/>
    </location>
</feature>
<keyword evidence="3" id="KW-1185">Reference proteome</keyword>
<name>A0ABD2Q381_9PLAT</name>
<evidence type="ECO:0000313" key="3">
    <source>
        <dbReference type="Proteomes" id="UP001626550"/>
    </source>
</evidence>
<proteinExistence type="predicted"/>
<evidence type="ECO:0000256" key="1">
    <source>
        <dbReference type="SAM" id="MobiDB-lite"/>
    </source>
</evidence>
<organism evidence="2 3">
    <name type="scientific">Cichlidogyrus casuarinus</name>
    <dbReference type="NCBI Taxonomy" id="1844966"/>
    <lineage>
        <taxon>Eukaryota</taxon>
        <taxon>Metazoa</taxon>
        <taxon>Spiralia</taxon>
        <taxon>Lophotrochozoa</taxon>
        <taxon>Platyhelminthes</taxon>
        <taxon>Monogenea</taxon>
        <taxon>Monopisthocotylea</taxon>
        <taxon>Dactylogyridea</taxon>
        <taxon>Ancyrocephalidae</taxon>
        <taxon>Cichlidogyrus</taxon>
    </lineage>
</organism>
<evidence type="ECO:0000313" key="2">
    <source>
        <dbReference type="EMBL" id="KAL3314078.1"/>
    </source>
</evidence>
<protein>
    <submittedName>
        <fullName evidence="2">Uncharacterized protein</fullName>
    </submittedName>
</protein>
<dbReference type="Proteomes" id="UP001626550">
    <property type="component" value="Unassembled WGS sequence"/>
</dbReference>
<dbReference type="EMBL" id="JBJKFK010001105">
    <property type="protein sequence ID" value="KAL3314078.1"/>
    <property type="molecule type" value="Genomic_DNA"/>
</dbReference>
<gene>
    <name evidence="2" type="ORF">Ciccas_007317</name>
</gene>
<feature type="compositionally biased region" description="Basic and acidic residues" evidence="1">
    <location>
        <begin position="27"/>
        <end position="36"/>
    </location>
</feature>
<comment type="caution">
    <text evidence="2">The sequence shown here is derived from an EMBL/GenBank/DDBJ whole genome shotgun (WGS) entry which is preliminary data.</text>
</comment>
<dbReference type="AlphaFoldDB" id="A0ABD2Q381"/>
<accession>A0ABD2Q381</accession>
<sequence length="808" mass="92122">MVFKIQIQKLKASSKKAHPLQAPGDKTNSDPKELSNKRKAKEIKKTPLRLFYALLIDQFMREFLFSDSEIRTLEEEANDSDVFTVYTEMSLILSKDVSQDVAYSLIKAIIKLGYMGCDESNSDYIKVCENVLSVLEKKILHTKINVWIELLCKKTEQCCKEEKTFWEMKKKLVEICEDIITRQANGEILDIADENEDAFSGETTDGAKEDLCPELNGVERNTDEETSLGAVESCSPSDSFATNEENVSPLFKICVVLECYTICLESVSEVKSEEHLHLSAISLIQKQLEQTQIQAITATFQSENALKLITHFRKEKFVEFYSTLINEFMVNILFSEEKVKTLKIEAETSDLVTVLNDITGFLEKTVCQGVVSKLMFTIIKLGFMGCDGNNDYYIEVCQQVLDFLRKSPLFTEADKNWMIQLCDKAGKCCSNLDNIEENLVKFCQETKNKEIAGKNKFPLLRICTVLESFIICLQSVNEEKNEEHFLAMFLTQAQLLDIHTRVLALDSDAALQQKIEVTYTSSRDILSELEKCDKKNLTVLLENLALIGLMDFAGKFCKICDLFNTVINFITKNFTDEINQEMMKKFNNYLAKTSDDPCSELLLICSESKTHDKIDNRDPPMTTILLCLRSLVFIHNVVQSEEDFLLIILTQDQIRDIHSKVFALDNDAALQEKIKNAESNILSNSTKSDKENFNSLLENLALICIVDFAGKFCGIKELFDAVTCFILQNFVEGELDQEMINKFNDYMANIGENPSSDLFKICKEAKIQDEIEGRDPPMTTILLINQSLAYLQNLHKIYYEFKIETPNP</sequence>